<dbReference type="GeneID" id="64964246"/>
<accession>A0A7R7WHQ9</accession>
<evidence type="ECO:0000313" key="2">
    <source>
        <dbReference type="Proteomes" id="UP000661280"/>
    </source>
</evidence>
<keyword evidence="2" id="KW-1185">Reference proteome</keyword>
<dbReference type="AlphaFoldDB" id="A0A7R7WHQ9"/>
<reference evidence="1" key="2">
    <citation type="submission" date="2021-02" db="EMBL/GenBank/DDBJ databases">
        <title>Aspergillus luchuensis mut. kawachii IFO 4304 genome sequence.</title>
        <authorList>
            <person name="Mori K."/>
            <person name="Kadooka C."/>
            <person name="Goto M."/>
            <person name="Futagami T."/>
        </authorList>
    </citation>
    <scope>NUCLEOTIDE SEQUENCE</scope>
    <source>
        <strain evidence="1">IFO 4308</strain>
    </source>
</reference>
<proteinExistence type="predicted"/>
<evidence type="ECO:0000313" key="1">
    <source>
        <dbReference type="EMBL" id="BCS02925.1"/>
    </source>
</evidence>
<protein>
    <submittedName>
        <fullName evidence="1">Uncharacterized protein</fullName>
    </submittedName>
</protein>
<dbReference type="Proteomes" id="UP000661280">
    <property type="component" value="Chromosome 6"/>
</dbReference>
<dbReference type="RefSeq" id="XP_041546687.1">
    <property type="nucleotide sequence ID" value="XM_041693397.1"/>
</dbReference>
<dbReference type="EMBL" id="AP024430">
    <property type="protein sequence ID" value="BCS02925.1"/>
    <property type="molecule type" value="Genomic_DNA"/>
</dbReference>
<gene>
    <name evidence="1" type="ORF">AKAW2_61189S</name>
</gene>
<sequence length="147" mass="15784">MKGEHTRLGMQFTASWLPVMAGLPLFWVGGVSAAANGTLRLGLPEPCLRSGFAPWGHAGWIDSCTCWLCPPKTVGGSLDSLLLVSTSQGAVQFLVLTRKLPAPSHQSALVSKSFLHRLFCFHGSASAAVPAGLRFVQLRYWESFLSA</sequence>
<name>A0A7R7WHQ9_ASPKA</name>
<reference evidence="1" key="1">
    <citation type="submission" date="2021-01" db="EMBL/GenBank/DDBJ databases">
        <authorList>
            <consortium name="Aspergillus luchuensis mut. kawachii IFO 4304 genome sequencing consortium"/>
            <person name="Kazuki M."/>
            <person name="Futagami T."/>
        </authorList>
    </citation>
    <scope>NUCLEOTIDE SEQUENCE</scope>
    <source>
        <strain evidence="1">IFO 4308</strain>
    </source>
</reference>
<dbReference type="KEGG" id="aluc:AKAW2_61189S"/>
<organism evidence="1 2">
    <name type="scientific">Aspergillus kawachii</name>
    <name type="common">White koji mold</name>
    <name type="synonym">Aspergillus awamori var. kawachi</name>
    <dbReference type="NCBI Taxonomy" id="1069201"/>
    <lineage>
        <taxon>Eukaryota</taxon>
        <taxon>Fungi</taxon>
        <taxon>Dikarya</taxon>
        <taxon>Ascomycota</taxon>
        <taxon>Pezizomycotina</taxon>
        <taxon>Eurotiomycetes</taxon>
        <taxon>Eurotiomycetidae</taxon>
        <taxon>Eurotiales</taxon>
        <taxon>Aspergillaceae</taxon>
        <taxon>Aspergillus</taxon>
        <taxon>Aspergillus subgen. Circumdati</taxon>
    </lineage>
</organism>